<proteinExistence type="predicted"/>
<evidence type="ECO:0000313" key="2">
    <source>
        <dbReference type="Proteomes" id="UP000054477"/>
    </source>
</evidence>
<keyword evidence="2" id="KW-1185">Reference proteome</keyword>
<dbReference type="AlphaFoldDB" id="A0A0C9YFF7"/>
<reference evidence="2" key="2">
    <citation type="submission" date="2015-01" db="EMBL/GenBank/DDBJ databases">
        <title>Evolutionary Origins and Diversification of the Mycorrhizal Mutualists.</title>
        <authorList>
            <consortium name="DOE Joint Genome Institute"/>
            <consortium name="Mycorrhizal Genomics Consortium"/>
            <person name="Kohler A."/>
            <person name="Kuo A."/>
            <person name="Nagy L.G."/>
            <person name="Floudas D."/>
            <person name="Copeland A."/>
            <person name="Barry K.W."/>
            <person name="Cichocki N."/>
            <person name="Veneault-Fourrey C."/>
            <person name="LaButti K."/>
            <person name="Lindquist E.A."/>
            <person name="Lipzen A."/>
            <person name="Lundell T."/>
            <person name="Morin E."/>
            <person name="Murat C."/>
            <person name="Riley R."/>
            <person name="Ohm R."/>
            <person name="Sun H."/>
            <person name="Tunlid A."/>
            <person name="Henrissat B."/>
            <person name="Grigoriev I.V."/>
            <person name="Hibbett D.S."/>
            <person name="Martin F."/>
        </authorList>
    </citation>
    <scope>NUCLEOTIDE SEQUENCE [LARGE SCALE GENOMIC DNA]</scope>
    <source>
        <strain evidence="2">LaAM-08-1</strain>
    </source>
</reference>
<gene>
    <name evidence="1" type="ORF">K443DRAFT_252704</name>
</gene>
<dbReference type="HOGENOM" id="CLU_2812759_0_0_1"/>
<evidence type="ECO:0000313" key="1">
    <source>
        <dbReference type="EMBL" id="KIK06818.1"/>
    </source>
</evidence>
<dbReference type="EMBL" id="KN838551">
    <property type="protein sequence ID" value="KIK06818.1"/>
    <property type="molecule type" value="Genomic_DNA"/>
</dbReference>
<organism evidence="1 2">
    <name type="scientific">Laccaria amethystina LaAM-08-1</name>
    <dbReference type="NCBI Taxonomy" id="1095629"/>
    <lineage>
        <taxon>Eukaryota</taxon>
        <taxon>Fungi</taxon>
        <taxon>Dikarya</taxon>
        <taxon>Basidiomycota</taxon>
        <taxon>Agaricomycotina</taxon>
        <taxon>Agaricomycetes</taxon>
        <taxon>Agaricomycetidae</taxon>
        <taxon>Agaricales</taxon>
        <taxon>Agaricineae</taxon>
        <taxon>Hydnangiaceae</taxon>
        <taxon>Laccaria</taxon>
    </lineage>
</organism>
<accession>A0A0C9YFF7</accession>
<reference evidence="1 2" key="1">
    <citation type="submission" date="2014-04" db="EMBL/GenBank/DDBJ databases">
        <authorList>
            <consortium name="DOE Joint Genome Institute"/>
            <person name="Kuo A."/>
            <person name="Kohler A."/>
            <person name="Nagy L.G."/>
            <person name="Floudas D."/>
            <person name="Copeland A."/>
            <person name="Barry K.W."/>
            <person name="Cichocki N."/>
            <person name="Veneault-Fourrey C."/>
            <person name="LaButti K."/>
            <person name="Lindquist E.A."/>
            <person name="Lipzen A."/>
            <person name="Lundell T."/>
            <person name="Morin E."/>
            <person name="Murat C."/>
            <person name="Sun H."/>
            <person name="Tunlid A."/>
            <person name="Henrissat B."/>
            <person name="Grigoriev I.V."/>
            <person name="Hibbett D.S."/>
            <person name="Martin F."/>
            <person name="Nordberg H.P."/>
            <person name="Cantor M.N."/>
            <person name="Hua S.X."/>
        </authorList>
    </citation>
    <scope>NUCLEOTIDE SEQUENCE [LARGE SCALE GENOMIC DNA]</scope>
    <source>
        <strain evidence="1 2">LaAM-08-1</strain>
    </source>
</reference>
<name>A0A0C9YFF7_9AGAR</name>
<sequence length="67" mass="7845">MGHLSGLELWTPHFCFAISGFPSIVSVIECQMPTHMIFTHRSYTRPMSTPGHLQPRLIDKTLWRRHR</sequence>
<dbReference type="Proteomes" id="UP000054477">
    <property type="component" value="Unassembled WGS sequence"/>
</dbReference>
<protein>
    <submittedName>
        <fullName evidence="1">Uncharacterized protein</fullName>
    </submittedName>
</protein>